<dbReference type="Gene3D" id="2.30.42.10">
    <property type="match status" value="1"/>
</dbReference>
<evidence type="ECO:0000256" key="3">
    <source>
        <dbReference type="SAM" id="SignalP"/>
    </source>
</evidence>
<keyword evidence="5" id="KW-0645">Protease</keyword>
<dbReference type="Gene3D" id="2.40.10.120">
    <property type="match status" value="1"/>
</dbReference>
<feature type="chain" id="PRO_5022032022" evidence="3">
    <location>
        <begin position="22"/>
        <end position="462"/>
    </location>
</feature>
<keyword evidence="2" id="KW-0175">Coiled coil</keyword>
<dbReference type="EC" id="3.4.21.107" evidence="5"/>
<dbReference type="PROSITE" id="PS50106">
    <property type="entry name" value="PDZ"/>
    <property type="match status" value="1"/>
</dbReference>
<dbReference type="SUPFAM" id="SSF50156">
    <property type="entry name" value="PDZ domain-like"/>
    <property type="match status" value="1"/>
</dbReference>
<evidence type="ECO:0000259" key="4">
    <source>
        <dbReference type="PROSITE" id="PS50106"/>
    </source>
</evidence>
<dbReference type="PANTHER" id="PTHR22939:SF129">
    <property type="entry name" value="SERINE PROTEASE HTRA2, MITOCHONDRIAL"/>
    <property type="match status" value="1"/>
</dbReference>
<comment type="similarity">
    <text evidence="1">Belongs to the peptidase S1C family.</text>
</comment>
<feature type="signal peptide" evidence="3">
    <location>
        <begin position="1"/>
        <end position="21"/>
    </location>
</feature>
<reference evidence="5 6" key="1">
    <citation type="submission" date="2019-02" db="EMBL/GenBank/DDBJ databases">
        <title>Deep-cultivation of Planctomycetes and their phenomic and genomic characterization uncovers novel biology.</title>
        <authorList>
            <person name="Wiegand S."/>
            <person name="Jogler M."/>
            <person name="Boedeker C."/>
            <person name="Pinto D."/>
            <person name="Vollmers J."/>
            <person name="Rivas-Marin E."/>
            <person name="Kohn T."/>
            <person name="Peeters S.H."/>
            <person name="Heuer A."/>
            <person name="Rast P."/>
            <person name="Oberbeckmann S."/>
            <person name="Bunk B."/>
            <person name="Jeske O."/>
            <person name="Meyerdierks A."/>
            <person name="Storesund J.E."/>
            <person name="Kallscheuer N."/>
            <person name="Luecker S."/>
            <person name="Lage O.M."/>
            <person name="Pohl T."/>
            <person name="Merkel B.J."/>
            <person name="Hornburger P."/>
            <person name="Mueller R.-W."/>
            <person name="Bruemmer F."/>
            <person name="Labrenz M."/>
            <person name="Spormann A.M."/>
            <person name="Op den Camp H."/>
            <person name="Overmann J."/>
            <person name="Amann R."/>
            <person name="Jetten M.S.M."/>
            <person name="Mascher T."/>
            <person name="Medema M.H."/>
            <person name="Devos D.P."/>
            <person name="Kaster A.-K."/>
            <person name="Ovreas L."/>
            <person name="Rohde M."/>
            <person name="Galperin M.Y."/>
            <person name="Jogler C."/>
        </authorList>
    </citation>
    <scope>NUCLEOTIDE SEQUENCE [LARGE SCALE GENOMIC DNA]</scope>
    <source>
        <strain evidence="5 6">K23_9</strain>
    </source>
</reference>
<dbReference type="GO" id="GO:0008233">
    <property type="term" value="F:peptidase activity"/>
    <property type="evidence" value="ECO:0007669"/>
    <property type="project" value="UniProtKB-KW"/>
</dbReference>
<dbReference type="Proteomes" id="UP000319817">
    <property type="component" value="Chromosome"/>
</dbReference>
<dbReference type="Pfam" id="PF13180">
    <property type="entry name" value="PDZ_2"/>
    <property type="match status" value="1"/>
</dbReference>
<evidence type="ECO:0000313" key="6">
    <source>
        <dbReference type="Proteomes" id="UP000319817"/>
    </source>
</evidence>
<proteinExistence type="inferred from homology"/>
<feature type="coiled-coil region" evidence="2">
    <location>
        <begin position="420"/>
        <end position="461"/>
    </location>
</feature>
<dbReference type="EMBL" id="CP036526">
    <property type="protein sequence ID" value="QDT12508.1"/>
    <property type="molecule type" value="Genomic_DNA"/>
</dbReference>
<name>A0A517NZH2_9BACT</name>
<feature type="domain" description="PDZ" evidence="4">
    <location>
        <begin position="256"/>
        <end position="327"/>
    </location>
</feature>
<dbReference type="SMART" id="SM00228">
    <property type="entry name" value="PDZ"/>
    <property type="match status" value="1"/>
</dbReference>
<sequence precursor="true">MMKSIPLFSMCFALLASTLMADDASDFRSALQVTFPATVSVQPSGVDNQRPQNDALQDWQRQAFRGNGFGMGGLDMRGMGMAGPGMQLFSAQNSIRAGFAISADLVLTQLNAADDELTITTADNSQHDAKVIARDNVTGLCVAKIEGAELVSLVVGDGHPELGLPVVTTWVDGGVHRCKQGMISSSLNSSHAKIGMTQDVDFSNPNAVTGSPIVDSAGVLVGVTVQDDNGAVVCLPATQLSRLIDSALADKPQDLERGLVGVAFGSDTGAEVTSVTDGSPAAKAGLLQGDRVTRVDDYDVSSSQDVIAAVAMARAGDSVEVVVQRGDETIVHTLTLGQHPEQRITLSPLPENPAGARDGVQGNGGAIVRQQGWQLKDGKLVPMDLDADGNFDMVIPKEFQDMFQNGPNALPKQFRMPRRFQGLRVERSDTEETLRKLEAERDRQAEKIKELTDKIQELESNQ</sequence>
<evidence type="ECO:0000256" key="1">
    <source>
        <dbReference type="ARBA" id="ARBA00010541"/>
    </source>
</evidence>
<keyword evidence="5" id="KW-0378">Hydrolase</keyword>
<organism evidence="5 6">
    <name type="scientific">Stieleria marina</name>
    <dbReference type="NCBI Taxonomy" id="1930275"/>
    <lineage>
        <taxon>Bacteria</taxon>
        <taxon>Pseudomonadati</taxon>
        <taxon>Planctomycetota</taxon>
        <taxon>Planctomycetia</taxon>
        <taxon>Pirellulales</taxon>
        <taxon>Pirellulaceae</taxon>
        <taxon>Stieleria</taxon>
    </lineage>
</organism>
<dbReference type="CDD" id="cd06779">
    <property type="entry name" value="cpPDZ_Deg_HtrA-like"/>
    <property type="match status" value="1"/>
</dbReference>
<evidence type="ECO:0000256" key="2">
    <source>
        <dbReference type="SAM" id="Coils"/>
    </source>
</evidence>
<evidence type="ECO:0000313" key="5">
    <source>
        <dbReference type="EMBL" id="QDT12508.1"/>
    </source>
</evidence>
<gene>
    <name evidence="5" type="primary">mucD_2</name>
    <name evidence="5" type="ORF">K239x_45180</name>
</gene>
<accession>A0A517NZH2</accession>
<dbReference type="InterPro" id="IPR001478">
    <property type="entry name" value="PDZ"/>
</dbReference>
<protein>
    <submittedName>
        <fullName evidence="5">Putative periplasmic serine endoprotease DegP-like</fullName>
        <ecNumber evidence="5">3.4.21.107</ecNumber>
    </submittedName>
</protein>
<dbReference type="RefSeq" id="WP_419189242.1">
    <property type="nucleotide sequence ID" value="NZ_CP036526.1"/>
</dbReference>
<dbReference type="GO" id="GO:0006508">
    <property type="term" value="P:proteolysis"/>
    <property type="evidence" value="ECO:0007669"/>
    <property type="project" value="UniProtKB-KW"/>
</dbReference>
<keyword evidence="6" id="KW-1185">Reference proteome</keyword>
<dbReference type="SUPFAM" id="SSF50494">
    <property type="entry name" value="Trypsin-like serine proteases"/>
    <property type="match status" value="1"/>
</dbReference>
<dbReference type="PANTHER" id="PTHR22939">
    <property type="entry name" value="SERINE PROTEASE FAMILY S1C HTRA-RELATED"/>
    <property type="match status" value="1"/>
</dbReference>
<dbReference type="InterPro" id="IPR009003">
    <property type="entry name" value="Peptidase_S1_PA"/>
</dbReference>
<keyword evidence="3" id="KW-0732">Signal</keyword>
<dbReference type="AlphaFoldDB" id="A0A517NZH2"/>
<dbReference type="InterPro" id="IPR036034">
    <property type="entry name" value="PDZ_sf"/>
</dbReference>